<dbReference type="GO" id="GO:0016491">
    <property type="term" value="F:oxidoreductase activity"/>
    <property type="evidence" value="ECO:0007669"/>
    <property type="project" value="UniProtKB-KW"/>
</dbReference>
<comment type="catalytic activity">
    <reaction evidence="2">
        <text>a quinone + NADH + 5 H(+)(in) = a quinol + NAD(+) + 4 H(+)(out)</text>
        <dbReference type="Rhea" id="RHEA:57888"/>
        <dbReference type="ChEBI" id="CHEBI:15378"/>
        <dbReference type="ChEBI" id="CHEBI:24646"/>
        <dbReference type="ChEBI" id="CHEBI:57540"/>
        <dbReference type="ChEBI" id="CHEBI:57945"/>
        <dbReference type="ChEBI" id="CHEBI:132124"/>
    </reaction>
</comment>
<keyword evidence="2" id="KW-0874">Quinone</keyword>
<gene>
    <name evidence="3" type="primary">nuoJ</name>
    <name evidence="3" type="ordered locus">CHAB381_0190</name>
</gene>
<keyword evidence="4" id="KW-1185">Reference proteome</keyword>
<dbReference type="OrthoDB" id="13239at2"/>
<keyword evidence="2" id="KW-0812">Transmembrane</keyword>
<keyword evidence="2" id="KW-1133">Transmembrane helix</keyword>
<evidence type="ECO:0000313" key="3">
    <source>
        <dbReference type="EMBL" id="ABS51372.1"/>
    </source>
</evidence>
<dbReference type="GO" id="GO:0048038">
    <property type="term" value="F:quinone binding"/>
    <property type="evidence" value="ECO:0007669"/>
    <property type="project" value="UniProtKB-UniRule"/>
</dbReference>
<evidence type="ECO:0000256" key="1">
    <source>
        <dbReference type="ARBA" id="ARBA00005698"/>
    </source>
</evidence>
<feature type="transmembrane region" description="Helical" evidence="2">
    <location>
        <begin position="58"/>
        <end position="78"/>
    </location>
</feature>
<keyword evidence="2" id="KW-0472">Membrane</keyword>
<keyword evidence="3" id="KW-0560">Oxidoreductase</keyword>
<dbReference type="STRING" id="360107.CHAB381_0190"/>
<protein>
    <recommendedName>
        <fullName evidence="2">NADH-quinone oxidoreductase subunit J</fullName>
        <ecNumber evidence="2">7.1.1.-</ecNumber>
    </recommendedName>
</protein>
<proteinExistence type="inferred from homology"/>
<keyword evidence="2" id="KW-0520">NAD</keyword>
<dbReference type="EMBL" id="CP000776">
    <property type="protein sequence ID" value="ABS51372.1"/>
    <property type="molecule type" value="Genomic_DNA"/>
</dbReference>
<feature type="transmembrane region" description="Helical" evidence="2">
    <location>
        <begin position="132"/>
        <end position="160"/>
    </location>
</feature>
<dbReference type="PANTHER" id="PTHR33269:SF17">
    <property type="entry name" value="NADH-UBIQUINONE OXIDOREDUCTASE CHAIN 6"/>
    <property type="match status" value="1"/>
</dbReference>
<dbReference type="PANTHER" id="PTHR33269">
    <property type="entry name" value="NADH-UBIQUINONE OXIDOREDUCTASE CHAIN 6"/>
    <property type="match status" value="1"/>
</dbReference>
<comment type="function">
    <text evidence="2">NDH-1 shuttles electrons from NADH, via FMN and iron-sulfur (Fe-S) centers, to quinones in the respiratory chain. Couples the redox reaction to proton translocation (for every two electrons transferred, four hydrogen ions are translocated across the cytoplasmic membrane), and thus conserves the redox energy in a proton gradient.</text>
</comment>
<feature type="transmembrane region" description="Helical" evidence="2">
    <location>
        <begin position="6"/>
        <end position="23"/>
    </location>
</feature>
<dbReference type="eggNOG" id="COG0839">
    <property type="taxonomic scope" value="Bacteria"/>
</dbReference>
<comment type="similarity">
    <text evidence="1 2">Belongs to the complex I subunit 6 family.</text>
</comment>
<evidence type="ECO:0000313" key="4">
    <source>
        <dbReference type="Proteomes" id="UP000002407"/>
    </source>
</evidence>
<feature type="transmembrane region" description="Helical" evidence="2">
    <location>
        <begin position="28"/>
        <end position="46"/>
    </location>
</feature>
<sequence>MFEIISFYFFSVLSLGLFAVSVFSKNVLYAMSALAGGMIFISGLFFTLGAEFLGVVQIMVYTGAVIVLYGFSMMFFNANKDVKEAKENKIIYSLAVISAFLLVMIFVAPILSDKISAYPIIKELDNIEAIGLVIFTKYLIVFELVAIMLLVAMICGIVLVHKNMDKSLTLEEESK</sequence>
<keyword evidence="2" id="KW-1003">Cell membrane</keyword>
<name>A7HZV7_CAMHC</name>
<dbReference type="NCBIfam" id="NF005167">
    <property type="entry name" value="PRK06638.2-2"/>
    <property type="match status" value="1"/>
</dbReference>
<dbReference type="InterPro" id="IPR042106">
    <property type="entry name" value="Nuo/plastoQ_OxRdtase_6_NuoJ"/>
</dbReference>
<dbReference type="InterPro" id="IPR001457">
    <property type="entry name" value="NADH_UbQ/plastoQ_OxRdtase_su6"/>
</dbReference>
<accession>A7HZV7</accession>
<dbReference type="Proteomes" id="UP000002407">
    <property type="component" value="Chromosome"/>
</dbReference>
<reference evidence="4" key="1">
    <citation type="submission" date="2007-07" db="EMBL/GenBank/DDBJ databases">
        <title>Complete genome sequence of Campylobacter hominis ATCC BAA-381, a commensal isolated from the human gastrointestinal tract.</title>
        <authorList>
            <person name="Fouts D.E."/>
            <person name="Mongodin E.F."/>
            <person name="Puiu D."/>
            <person name="Sebastian Y."/>
            <person name="Miller W.G."/>
            <person name="Mandrell R.E."/>
            <person name="Nelson K.E."/>
        </authorList>
    </citation>
    <scope>NUCLEOTIDE SEQUENCE [LARGE SCALE GENOMIC DNA]</scope>
    <source>
        <strain evidence="4">ATCC BAA-381 / LMG 19568 / NCTC 13146 / CH001A</strain>
    </source>
</reference>
<dbReference type="KEGG" id="cha:CHAB381_0190"/>
<evidence type="ECO:0000256" key="2">
    <source>
        <dbReference type="RuleBase" id="RU004429"/>
    </source>
</evidence>
<dbReference type="HOGENOM" id="CLU_085957_2_2_7"/>
<dbReference type="Pfam" id="PF00499">
    <property type="entry name" value="Oxidored_q3"/>
    <property type="match status" value="1"/>
</dbReference>
<organism evidence="3 4">
    <name type="scientific">Campylobacter hominis (strain ATCC BAA-381 / DSM 21671 / CCUG 45161 / LMG 19568 / NCTC 13146 / CH001A)</name>
    <dbReference type="NCBI Taxonomy" id="360107"/>
    <lineage>
        <taxon>Bacteria</taxon>
        <taxon>Pseudomonadati</taxon>
        <taxon>Campylobacterota</taxon>
        <taxon>Epsilonproteobacteria</taxon>
        <taxon>Campylobacterales</taxon>
        <taxon>Campylobacteraceae</taxon>
        <taxon>Campylobacter</taxon>
    </lineage>
</organism>
<dbReference type="EC" id="7.1.1.-" evidence="2"/>
<dbReference type="RefSeq" id="WP_012108079.1">
    <property type="nucleotide sequence ID" value="NC_009714.1"/>
</dbReference>
<dbReference type="GO" id="GO:0008137">
    <property type="term" value="F:NADH dehydrogenase (ubiquinone) activity"/>
    <property type="evidence" value="ECO:0007669"/>
    <property type="project" value="UniProtKB-UniRule"/>
</dbReference>
<dbReference type="GO" id="GO:0005886">
    <property type="term" value="C:plasma membrane"/>
    <property type="evidence" value="ECO:0007669"/>
    <property type="project" value="UniProtKB-SubCell"/>
</dbReference>
<dbReference type="Gene3D" id="1.20.120.1200">
    <property type="entry name" value="NADH-ubiquinone/plastoquinone oxidoreductase chain 6, subunit NuoJ"/>
    <property type="match status" value="1"/>
</dbReference>
<comment type="subcellular location">
    <subcellularLocation>
        <location evidence="2">Cell membrane</location>
        <topology evidence="2">Multi-pass membrane protein</topology>
    </subcellularLocation>
</comment>
<dbReference type="AlphaFoldDB" id="A7HZV7"/>
<feature type="transmembrane region" description="Helical" evidence="2">
    <location>
        <begin position="90"/>
        <end position="112"/>
    </location>
</feature>